<dbReference type="Pfam" id="PF13282">
    <property type="entry name" value="DUF4070"/>
    <property type="match status" value="1"/>
</dbReference>
<dbReference type="AlphaFoldDB" id="A0A382UVP6"/>
<dbReference type="PANTHER" id="PTHR43409:SF7">
    <property type="entry name" value="BLL1977 PROTEIN"/>
    <property type="match status" value="1"/>
</dbReference>
<evidence type="ECO:0000256" key="2">
    <source>
        <dbReference type="ARBA" id="ARBA00022691"/>
    </source>
</evidence>
<keyword evidence="3" id="KW-0479">Metal-binding</keyword>
<feature type="domain" description="DUF4070" evidence="6">
    <location>
        <begin position="113"/>
        <end position="170"/>
    </location>
</feature>
<dbReference type="InterPro" id="IPR025274">
    <property type="entry name" value="DUF4070"/>
</dbReference>
<organism evidence="7">
    <name type="scientific">marine metagenome</name>
    <dbReference type="NCBI Taxonomy" id="408172"/>
    <lineage>
        <taxon>unclassified sequences</taxon>
        <taxon>metagenomes</taxon>
        <taxon>ecological metagenomes</taxon>
    </lineage>
</organism>
<accession>A0A382UVP6</accession>
<protein>
    <recommendedName>
        <fullName evidence="6">DUF4070 domain-containing protein</fullName>
    </recommendedName>
</protein>
<keyword evidence="5" id="KW-0411">Iron-sulfur</keyword>
<proteinExistence type="predicted"/>
<dbReference type="GO" id="GO:0051536">
    <property type="term" value="F:iron-sulfur cluster binding"/>
    <property type="evidence" value="ECO:0007669"/>
    <property type="project" value="UniProtKB-KW"/>
</dbReference>
<dbReference type="EMBL" id="UINC01147150">
    <property type="protein sequence ID" value="SVD38304.1"/>
    <property type="molecule type" value="Genomic_DNA"/>
</dbReference>
<keyword evidence="4" id="KW-0408">Iron</keyword>
<gene>
    <name evidence="7" type="ORF">METZ01_LOCUS391158</name>
</gene>
<dbReference type="GO" id="GO:0005829">
    <property type="term" value="C:cytosol"/>
    <property type="evidence" value="ECO:0007669"/>
    <property type="project" value="TreeGrafter"/>
</dbReference>
<evidence type="ECO:0000256" key="4">
    <source>
        <dbReference type="ARBA" id="ARBA00023004"/>
    </source>
</evidence>
<evidence type="ECO:0000256" key="1">
    <source>
        <dbReference type="ARBA" id="ARBA00001966"/>
    </source>
</evidence>
<evidence type="ECO:0000259" key="6">
    <source>
        <dbReference type="Pfam" id="PF13282"/>
    </source>
</evidence>
<name>A0A382UVP6_9ZZZZ</name>
<dbReference type="SUPFAM" id="SSF102114">
    <property type="entry name" value="Radical SAM enzymes"/>
    <property type="match status" value="1"/>
</dbReference>
<keyword evidence="2" id="KW-0949">S-adenosyl-L-methionine</keyword>
<evidence type="ECO:0000256" key="5">
    <source>
        <dbReference type="ARBA" id="ARBA00023014"/>
    </source>
</evidence>
<dbReference type="InterPro" id="IPR058240">
    <property type="entry name" value="rSAM_sf"/>
</dbReference>
<reference evidence="7" key="1">
    <citation type="submission" date="2018-05" db="EMBL/GenBank/DDBJ databases">
        <authorList>
            <person name="Lanie J.A."/>
            <person name="Ng W.-L."/>
            <person name="Kazmierczak K.M."/>
            <person name="Andrzejewski T.M."/>
            <person name="Davidsen T.M."/>
            <person name="Wayne K.J."/>
            <person name="Tettelin H."/>
            <person name="Glass J.I."/>
            <person name="Rusch D."/>
            <person name="Podicherti R."/>
            <person name="Tsui H.-C.T."/>
            <person name="Winkler M.E."/>
        </authorList>
    </citation>
    <scope>NUCLEOTIDE SEQUENCE</scope>
</reference>
<dbReference type="PANTHER" id="PTHR43409">
    <property type="entry name" value="ANAEROBIC MAGNESIUM-PROTOPORPHYRIN IX MONOMETHYL ESTER CYCLASE-RELATED"/>
    <property type="match status" value="1"/>
</dbReference>
<comment type="cofactor">
    <cofactor evidence="1">
        <name>[4Fe-4S] cluster</name>
        <dbReference type="ChEBI" id="CHEBI:49883"/>
    </cofactor>
</comment>
<evidence type="ECO:0000256" key="3">
    <source>
        <dbReference type="ARBA" id="ARBA00022723"/>
    </source>
</evidence>
<evidence type="ECO:0000313" key="7">
    <source>
        <dbReference type="EMBL" id="SVD38304.1"/>
    </source>
</evidence>
<sequence>PLEIIWSAAVTIDVNDDPTLVREMALSGCTGVFIGYESLGHDNLLEARKKTPAPEDYLRRTRVLHDNGIQVNGSFVLGFDHDGPDIFERTVSWVEEAKLECATFHIMTPYPGTPLFRQMESEGRLLHRDWNRYDTAHCVFKPKNMTPEELEAGYAWCYTNLFSHSSIWRRKPADWHAVPSYLAASYLYKRSNPLWYVLIRQRWVGRVWQPLVAWNCKRHLAFRHQLERQPISGLRRAESVVTAGV</sequence>
<dbReference type="GO" id="GO:0046872">
    <property type="term" value="F:metal ion binding"/>
    <property type="evidence" value="ECO:0007669"/>
    <property type="project" value="UniProtKB-KW"/>
</dbReference>
<feature type="non-terminal residue" evidence="7">
    <location>
        <position position="1"/>
    </location>
</feature>
<dbReference type="InterPro" id="IPR051198">
    <property type="entry name" value="BchE-like"/>
</dbReference>
<dbReference type="Gene3D" id="3.30.750.200">
    <property type="match status" value="1"/>
</dbReference>